<evidence type="ECO:0000313" key="3">
    <source>
        <dbReference type="Proteomes" id="UP000527355"/>
    </source>
</evidence>
<dbReference type="Proteomes" id="UP000527355">
    <property type="component" value="Unassembled WGS sequence"/>
</dbReference>
<sequence>MGPQFGLGPALALQLQPERLLEVVEALEMDMPPALHPAPQDGLRSSTQVNVQHLVVEEDPWPLEWMVAHTVDGQERPEVNVVTGGSGEPGPVGGWRRTPPPKPPRPNKPPTSRPLSPNTRMTIFNDVLERYARISNTRREDPEPREAEPKGE</sequence>
<feature type="region of interest" description="Disordered" evidence="1">
    <location>
        <begin position="74"/>
        <end position="152"/>
    </location>
</feature>
<evidence type="ECO:0000256" key="1">
    <source>
        <dbReference type="SAM" id="MobiDB-lite"/>
    </source>
</evidence>
<organism evidence="2 3">
    <name type="scientific">Myotis myotis</name>
    <name type="common">Greater mouse-eared bat</name>
    <name type="synonym">Vespertilio myotis</name>
    <dbReference type="NCBI Taxonomy" id="51298"/>
    <lineage>
        <taxon>Eukaryota</taxon>
        <taxon>Metazoa</taxon>
        <taxon>Chordata</taxon>
        <taxon>Craniata</taxon>
        <taxon>Vertebrata</taxon>
        <taxon>Euteleostomi</taxon>
        <taxon>Mammalia</taxon>
        <taxon>Eutheria</taxon>
        <taxon>Laurasiatheria</taxon>
        <taxon>Chiroptera</taxon>
        <taxon>Yangochiroptera</taxon>
        <taxon>Vespertilionidae</taxon>
        <taxon>Myotis</taxon>
    </lineage>
</organism>
<reference evidence="2 3" key="1">
    <citation type="journal article" date="2020" name="Nature">
        <title>Six reference-quality genomes reveal evolution of bat adaptations.</title>
        <authorList>
            <person name="Jebb D."/>
            <person name="Huang Z."/>
            <person name="Pippel M."/>
            <person name="Hughes G.M."/>
            <person name="Lavrichenko K."/>
            <person name="Devanna P."/>
            <person name="Winkler S."/>
            <person name="Jermiin L.S."/>
            <person name="Skirmuntt E.C."/>
            <person name="Katzourakis A."/>
            <person name="Burkitt-Gray L."/>
            <person name="Ray D.A."/>
            <person name="Sullivan K.A.M."/>
            <person name="Roscito J.G."/>
            <person name="Kirilenko B.M."/>
            <person name="Davalos L.M."/>
            <person name="Corthals A.P."/>
            <person name="Power M.L."/>
            <person name="Jones G."/>
            <person name="Ransome R.D."/>
            <person name="Dechmann D.K.N."/>
            <person name="Locatelli A.G."/>
            <person name="Puechmaille S.J."/>
            <person name="Fedrigo O."/>
            <person name="Jarvis E.D."/>
            <person name="Hiller M."/>
            <person name="Vernes S.C."/>
            <person name="Myers E.W."/>
            <person name="Teeling E.C."/>
        </authorList>
    </citation>
    <scope>NUCLEOTIDE SEQUENCE [LARGE SCALE GENOMIC DNA]</scope>
    <source>
        <strain evidence="2">MMyoMyo1</strain>
        <tissue evidence="2">Flight muscle</tissue>
    </source>
</reference>
<feature type="compositionally biased region" description="Gly residues" evidence="1">
    <location>
        <begin position="84"/>
        <end position="93"/>
    </location>
</feature>
<comment type="caution">
    <text evidence="2">The sequence shown here is derived from an EMBL/GenBank/DDBJ whole genome shotgun (WGS) entry which is preliminary data.</text>
</comment>
<evidence type="ECO:0000313" key="2">
    <source>
        <dbReference type="EMBL" id="KAF6314871.1"/>
    </source>
</evidence>
<gene>
    <name evidence="2" type="ORF">mMyoMyo1_008646</name>
</gene>
<proteinExistence type="predicted"/>
<feature type="compositionally biased region" description="Pro residues" evidence="1">
    <location>
        <begin position="98"/>
        <end position="112"/>
    </location>
</feature>
<name>A0A7J7UQ44_MYOMY</name>
<protein>
    <submittedName>
        <fullName evidence="2">Uncharacterized protein</fullName>
    </submittedName>
</protein>
<accession>A0A7J7UQ44</accession>
<feature type="compositionally biased region" description="Basic and acidic residues" evidence="1">
    <location>
        <begin position="127"/>
        <end position="152"/>
    </location>
</feature>
<keyword evidence="3" id="KW-1185">Reference proteome</keyword>
<dbReference type="EMBL" id="JABWUV010000012">
    <property type="protein sequence ID" value="KAF6314871.1"/>
    <property type="molecule type" value="Genomic_DNA"/>
</dbReference>
<dbReference type="AlphaFoldDB" id="A0A7J7UQ44"/>